<evidence type="ECO:0000256" key="5">
    <source>
        <dbReference type="ARBA" id="ARBA00023015"/>
    </source>
</evidence>
<keyword evidence="1 8" id="KW-0597">Phosphoprotein</keyword>
<dbReference type="InterPro" id="IPR011006">
    <property type="entry name" value="CheY-like_superfamily"/>
</dbReference>
<keyword evidence="5" id="KW-0805">Transcription regulation</keyword>
<protein>
    <submittedName>
        <fullName evidence="11">Sigma-54-dependent Fis family transcriptional regulator</fullName>
    </submittedName>
</protein>
<proteinExistence type="predicted"/>
<keyword evidence="6" id="KW-0238">DNA-binding</keyword>
<dbReference type="InterPro" id="IPR002078">
    <property type="entry name" value="Sigma_54_int"/>
</dbReference>
<evidence type="ECO:0000256" key="7">
    <source>
        <dbReference type="ARBA" id="ARBA00023163"/>
    </source>
</evidence>
<dbReference type="PROSITE" id="PS50045">
    <property type="entry name" value="SIGMA54_INTERACT_4"/>
    <property type="match status" value="1"/>
</dbReference>
<dbReference type="InterPro" id="IPR025943">
    <property type="entry name" value="Sigma_54_int_dom_ATP-bd_2"/>
</dbReference>
<dbReference type="Gene3D" id="3.40.50.300">
    <property type="entry name" value="P-loop containing nucleotide triphosphate hydrolases"/>
    <property type="match status" value="1"/>
</dbReference>
<dbReference type="InterPro" id="IPR025662">
    <property type="entry name" value="Sigma_54_int_dom_ATP-bd_1"/>
</dbReference>
<dbReference type="GO" id="GO:0005524">
    <property type="term" value="F:ATP binding"/>
    <property type="evidence" value="ECO:0007669"/>
    <property type="project" value="UniProtKB-KW"/>
</dbReference>
<comment type="caution">
    <text evidence="11">The sequence shown here is derived from an EMBL/GenBank/DDBJ whole genome shotgun (WGS) entry which is preliminary data.</text>
</comment>
<dbReference type="PROSITE" id="PS00688">
    <property type="entry name" value="SIGMA54_INTERACT_3"/>
    <property type="match status" value="1"/>
</dbReference>
<dbReference type="Pfam" id="PF25601">
    <property type="entry name" value="AAA_lid_14"/>
    <property type="match status" value="1"/>
</dbReference>
<dbReference type="PROSITE" id="PS00675">
    <property type="entry name" value="SIGMA54_INTERACT_1"/>
    <property type="match status" value="1"/>
</dbReference>
<evidence type="ECO:0000256" key="6">
    <source>
        <dbReference type="ARBA" id="ARBA00023125"/>
    </source>
</evidence>
<dbReference type="GO" id="GO:0043565">
    <property type="term" value="F:sequence-specific DNA binding"/>
    <property type="evidence" value="ECO:0007669"/>
    <property type="project" value="InterPro"/>
</dbReference>
<keyword evidence="2" id="KW-0547">Nucleotide-binding</keyword>
<dbReference type="PANTHER" id="PTHR32071:SF113">
    <property type="entry name" value="ALGINATE BIOSYNTHESIS TRANSCRIPTIONAL REGULATORY PROTEIN ALGB"/>
    <property type="match status" value="1"/>
</dbReference>
<evidence type="ECO:0000313" key="11">
    <source>
        <dbReference type="EMBL" id="RJP16650.1"/>
    </source>
</evidence>
<keyword evidence="4" id="KW-0902">Two-component regulatory system</keyword>
<feature type="modified residue" description="4-aspartylphosphate" evidence="8">
    <location>
        <position position="53"/>
    </location>
</feature>
<accession>A0A3A4NHU3</accession>
<dbReference type="InterPro" id="IPR001789">
    <property type="entry name" value="Sig_transdc_resp-reg_receiver"/>
</dbReference>
<name>A0A3A4NHU3_ABYX5</name>
<dbReference type="CDD" id="cd00009">
    <property type="entry name" value="AAA"/>
    <property type="match status" value="1"/>
</dbReference>
<dbReference type="SMART" id="SM00448">
    <property type="entry name" value="REC"/>
    <property type="match status" value="1"/>
</dbReference>
<dbReference type="Gene3D" id="1.10.10.60">
    <property type="entry name" value="Homeodomain-like"/>
    <property type="match status" value="1"/>
</dbReference>
<dbReference type="EMBL" id="QZKU01000126">
    <property type="protein sequence ID" value="RJP16650.1"/>
    <property type="molecule type" value="Genomic_DNA"/>
</dbReference>
<dbReference type="Pfam" id="PF00072">
    <property type="entry name" value="Response_reg"/>
    <property type="match status" value="1"/>
</dbReference>
<dbReference type="InterPro" id="IPR025944">
    <property type="entry name" value="Sigma_54_int_dom_CS"/>
</dbReference>
<evidence type="ECO:0000313" key="12">
    <source>
        <dbReference type="Proteomes" id="UP000265882"/>
    </source>
</evidence>
<dbReference type="GO" id="GO:0000160">
    <property type="term" value="P:phosphorelay signal transduction system"/>
    <property type="evidence" value="ECO:0007669"/>
    <property type="project" value="UniProtKB-KW"/>
</dbReference>
<dbReference type="FunFam" id="3.40.50.2300:FF:000018">
    <property type="entry name" value="DNA-binding transcriptional regulator NtrC"/>
    <property type="match status" value="1"/>
</dbReference>
<evidence type="ECO:0000256" key="8">
    <source>
        <dbReference type="PROSITE-ProRule" id="PRU00169"/>
    </source>
</evidence>
<dbReference type="Pfam" id="PF00158">
    <property type="entry name" value="Sigma54_activat"/>
    <property type="match status" value="1"/>
</dbReference>
<evidence type="ECO:0000259" key="10">
    <source>
        <dbReference type="PROSITE" id="PS50110"/>
    </source>
</evidence>
<dbReference type="InterPro" id="IPR009057">
    <property type="entry name" value="Homeodomain-like_sf"/>
</dbReference>
<feature type="domain" description="Sigma-54 factor interaction" evidence="9">
    <location>
        <begin position="143"/>
        <end position="372"/>
    </location>
</feature>
<dbReference type="Pfam" id="PF02954">
    <property type="entry name" value="HTH_8"/>
    <property type="match status" value="1"/>
</dbReference>
<dbReference type="GO" id="GO:0006355">
    <property type="term" value="P:regulation of DNA-templated transcription"/>
    <property type="evidence" value="ECO:0007669"/>
    <property type="project" value="InterPro"/>
</dbReference>
<dbReference type="FunFam" id="3.40.50.300:FF:000006">
    <property type="entry name" value="DNA-binding transcriptional regulator NtrC"/>
    <property type="match status" value="1"/>
</dbReference>
<evidence type="ECO:0000256" key="2">
    <source>
        <dbReference type="ARBA" id="ARBA00022741"/>
    </source>
</evidence>
<evidence type="ECO:0000256" key="3">
    <source>
        <dbReference type="ARBA" id="ARBA00022840"/>
    </source>
</evidence>
<feature type="domain" description="Response regulatory" evidence="10">
    <location>
        <begin position="4"/>
        <end position="118"/>
    </location>
</feature>
<dbReference type="AlphaFoldDB" id="A0A3A4NHU3"/>
<dbReference type="SUPFAM" id="SSF52540">
    <property type="entry name" value="P-loop containing nucleoside triphosphate hydrolases"/>
    <property type="match status" value="1"/>
</dbReference>
<dbReference type="SUPFAM" id="SSF52172">
    <property type="entry name" value="CheY-like"/>
    <property type="match status" value="1"/>
</dbReference>
<dbReference type="PROSITE" id="PS50110">
    <property type="entry name" value="RESPONSE_REGULATORY"/>
    <property type="match status" value="1"/>
</dbReference>
<dbReference type="PROSITE" id="PS00676">
    <property type="entry name" value="SIGMA54_INTERACT_2"/>
    <property type="match status" value="1"/>
</dbReference>
<dbReference type="PANTHER" id="PTHR32071">
    <property type="entry name" value="TRANSCRIPTIONAL REGULATORY PROTEIN"/>
    <property type="match status" value="1"/>
</dbReference>
<dbReference type="Gene3D" id="3.40.50.2300">
    <property type="match status" value="1"/>
</dbReference>
<evidence type="ECO:0000256" key="1">
    <source>
        <dbReference type="ARBA" id="ARBA00022553"/>
    </source>
</evidence>
<evidence type="ECO:0000259" key="9">
    <source>
        <dbReference type="PROSITE" id="PS50045"/>
    </source>
</evidence>
<sequence length="455" mass="51202">MPARILVVDDEDAQRQIIADVLSHAHYDVVQASGSSEAAGCLEREELDIVITDLKMQDGTGLDVLSEVKRTSPETEVIVMTAYGSIESAVEAMREGAYDYITKPFNKDALLVSVRRALEHRDLREENLQLRELVKTRFTTGNIVGAGKKMQRLFRLMEKSIPVNSTVLIQGESGTGKELVARSIHFDGPRKDKPFVAVNCAAVPENLIESELFGHEKGAFTGAVQTKKGKFEISHEGTIFLDEIGDMSLDLQAKLLRVLQEMKIERVGGTDLIPIDVRVIAATNKNLEQEVQKGNFREDLFFRLNVIVIEIPPLRERQEDIPLLIDHFKKKLSHEFQRPYPAIDPAVIDRFMTYHWPGNVRELENTLERLLVLTDKNKVDVSDLPRNLAYPQVVCAQELDGICLPEEGVSIDDVQKKLICEALSKTNGHILKASKLLGMTYKTLQYRIKKYGITL</sequence>
<dbReference type="Gene3D" id="1.10.8.60">
    <property type="match status" value="1"/>
</dbReference>
<keyword evidence="7" id="KW-0804">Transcription</keyword>
<dbReference type="SMART" id="SM00382">
    <property type="entry name" value="AAA"/>
    <property type="match status" value="1"/>
</dbReference>
<dbReference type="PRINTS" id="PR01590">
    <property type="entry name" value="HTHFIS"/>
</dbReference>
<dbReference type="InterPro" id="IPR027417">
    <property type="entry name" value="P-loop_NTPase"/>
</dbReference>
<dbReference type="InterPro" id="IPR002197">
    <property type="entry name" value="HTH_Fis"/>
</dbReference>
<dbReference type="InterPro" id="IPR058031">
    <property type="entry name" value="AAA_lid_NorR"/>
</dbReference>
<gene>
    <name evidence="11" type="ORF">C4520_18200</name>
</gene>
<reference evidence="11 12" key="1">
    <citation type="journal article" date="2017" name="ISME J.">
        <title>Energy and carbon metabolisms in a deep terrestrial subsurface fluid microbial community.</title>
        <authorList>
            <person name="Momper L."/>
            <person name="Jungbluth S.P."/>
            <person name="Lee M.D."/>
            <person name="Amend J.P."/>
        </authorList>
    </citation>
    <scope>NUCLEOTIDE SEQUENCE [LARGE SCALE GENOMIC DNA]</scope>
    <source>
        <strain evidence="11">SURF_5</strain>
    </source>
</reference>
<organism evidence="11 12">
    <name type="scientific">Abyssobacteria bacterium (strain SURF_5)</name>
    <dbReference type="NCBI Taxonomy" id="2093360"/>
    <lineage>
        <taxon>Bacteria</taxon>
        <taxon>Pseudomonadati</taxon>
        <taxon>Candidatus Hydrogenedentota</taxon>
        <taxon>Candidatus Abyssobacteria</taxon>
    </lineage>
</organism>
<dbReference type="SUPFAM" id="SSF46689">
    <property type="entry name" value="Homeodomain-like"/>
    <property type="match status" value="1"/>
</dbReference>
<dbReference type="InterPro" id="IPR003593">
    <property type="entry name" value="AAA+_ATPase"/>
</dbReference>
<keyword evidence="3" id="KW-0067">ATP-binding</keyword>
<dbReference type="Proteomes" id="UP000265882">
    <property type="component" value="Unassembled WGS sequence"/>
</dbReference>
<evidence type="ECO:0000256" key="4">
    <source>
        <dbReference type="ARBA" id="ARBA00023012"/>
    </source>
</evidence>